<feature type="region of interest" description="Disordered" evidence="1">
    <location>
        <begin position="298"/>
        <end position="417"/>
    </location>
</feature>
<dbReference type="EMBL" id="NMUH01001044">
    <property type="protein sequence ID" value="MQL88287.1"/>
    <property type="molecule type" value="Genomic_DNA"/>
</dbReference>
<feature type="compositionally biased region" description="Low complexity" evidence="1">
    <location>
        <begin position="351"/>
        <end position="363"/>
    </location>
</feature>
<comment type="caution">
    <text evidence="2">The sequence shown here is derived from an EMBL/GenBank/DDBJ whole genome shotgun (WGS) entry which is preliminary data.</text>
</comment>
<proteinExistence type="predicted"/>
<feature type="compositionally biased region" description="Low complexity" evidence="1">
    <location>
        <begin position="303"/>
        <end position="317"/>
    </location>
</feature>
<feature type="region of interest" description="Disordered" evidence="1">
    <location>
        <begin position="270"/>
        <end position="289"/>
    </location>
</feature>
<keyword evidence="3" id="KW-1185">Reference proteome</keyword>
<feature type="region of interest" description="Disordered" evidence="1">
    <location>
        <begin position="34"/>
        <end position="58"/>
    </location>
</feature>
<name>A0A843V0R6_COLES</name>
<feature type="region of interest" description="Disordered" evidence="1">
    <location>
        <begin position="99"/>
        <end position="118"/>
    </location>
</feature>
<sequence length="476" mass="50636">MTTNSRALQLDSLTSTQVELEILVVPTAEVVASGHSTDDVMEDAPIQREQEEEDIPVDTHMEDAPIQGEQSVEKEAQIQGEHTTSVPVDDQFREGIVESASGEEDNDDNVKPVARASSKGKEATYGIPLLTRRPHQRQRKKKLKVNLKPLVARMDEQGKILCSLQSDIASIFITQSTSTKDMGMVRNAVRWVRSELISIKESIAALGDLVRAQFSNAPPAPSPAELVHSSEPSEARQQDAGLSGPISEEPAEPSGPQVVEEVATAVQDHAEAMKARPPGPSEDVVGPTRPVVSEGVIPRVEEPAVAPEAPNPSSLVTPTPPSPPSSSTAPPALIPFKQPMPRSISSPTLFPSQSTSSPATSTSIPPPPPVIEDPPASSSAEASSSSGPSSAGPSIIPPPTHQSFLHPPTPPSFVTFIPEGAQLEGPFLKKFEDELEITTFWSVLEVGSHVHRTDSPSSSPSSKKRKLSNTLALPKA</sequence>
<dbReference type="Proteomes" id="UP000652761">
    <property type="component" value="Unassembled WGS sequence"/>
</dbReference>
<evidence type="ECO:0000256" key="1">
    <source>
        <dbReference type="SAM" id="MobiDB-lite"/>
    </source>
</evidence>
<reference evidence="2" key="1">
    <citation type="submission" date="2017-07" db="EMBL/GenBank/DDBJ databases">
        <title>Taro Niue Genome Assembly and Annotation.</title>
        <authorList>
            <person name="Atibalentja N."/>
            <person name="Keating K."/>
            <person name="Fields C.J."/>
        </authorList>
    </citation>
    <scope>NUCLEOTIDE SEQUENCE</scope>
    <source>
        <strain evidence="2">Niue_2</strain>
        <tissue evidence="2">Leaf</tissue>
    </source>
</reference>
<dbReference type="OrthoDB" id="6768573at2759"/>
<evidence type="ECO:0000313" key="3">
    <source>
        <dbReference type="Proteomes" id="UP000652761"/>
    </source>
</evidence>
<evidence type="ECO:0000313" key="2">
    <source>
        <dbReference type="EMBL" id="MQL88287.1"/>
    </source>
</evidence>
<dbReference type="PRINTS" id="PR01217">
    <property type="entry name" value="PRICHEXTENSN"/>
</dbReference>
<feature type="region of interest" description="Disordered" evidence="1">
    <location>
        <begin position="216"/>
        <end position="257"/>
    </location>
</feature>
<feature type="compositionally biased region" description="Low complexity" evidence="1">
    <location>
        <begin position="373"/>
        <end position="394"/>
    </location>
</feature>
<gene>
    <name evidence="2" type="ORF">Taro_020844</name>
</gene>
<feature type="region of interest" description="Disordered" evidence="1">
    <location>
        <begin position="449"/>
        <end position="476"/>
    </location>
</feature>
<protein>
    <submittedName>
        <fullName evidence="2">Uncharacterized protein</fullName>
    </submittedName>
</protein>
<organism evidence="2 3">
    <name type="scientific">Colocasia esculenta</name>
    <name type="common">Wild taro</name>
    <name type="synonym">Arum esculentum</name>
    <dbReference type="NCBI Taxonomy" id="4460"/>
    <lineage>
        <taxon>Eukaryota</taxon>
        <taxon>Viridiplantae</taxon>
        <taxon>Streptophyta</taxon>
        <taxon>Embryophyta</taxon>
        <taxon>Tracheophyta</taxon>
        <taxon>Spermatophyta</taxon>
        <taxon>Magnoliopsida</taxon>
        <taxon>Liliopsida</taxon>
        <taxon>Araceae</taxon>
        <taxon>Aroideae</taxon>
        <taxon>Colocasieae</taxon>
        <taxon>Colocasia</taxon>
    </lineage>
</organism>
<accession>A0A843V0R6</accession>
<dbReference type="AlphaFoldDB" id="A0A843V0R6"/>